<protein>
    <submittedName>
        <fullName evidence="1">Uncharacterized protein</fullName>
    </submittedName>
</protein>
<dbReference type="AlphaFoldDB" id="A0A2P6QKG3"/>
<reference evidence="1 2" key="1">
    <citation type="journal article" date="2018" name="Nat. Genet.">
        <title>The Rosa genome provides new insights in the design of modern roses.</title>
        <authorList>
            <person name="Bendahmane M."/>
        </authorList>
    </citation>
    <scope>NUCLEOTIDE SEQUENCE [LARGE SCALE GENOMIC DNA]</scope>
    <source>
        <strain evidence="2">cv. Old Blush</strain>
    </source>
</reference>
<dbReference type="Proteomes" id="UP000238479">
    <property type="component" value="Chromosome 5"/>
</dbReference>
<sequence length="49" mass="5668">MSHLVGHYRFTSNGYSWDGLFLGHGEKLDLTLGYKVCLVIWGQRNQLTR</sequence>
<name>A0A2P6QKG3_ROSCH</name>
<accession>A0A2P6QKG3</accession>
<dbReference type="Gramene" id="PRQ34665">
    <property type="protein sequence ID" value="PRQ34665"/>
    <property type="gene ID" value="RchiOBHm_Chr5g0071601"/>
</dbReference>
<keyword evidence="2" id="KW-1185">Reference proteome</keyword>
<evidence type="ECO:0000313" key="2">
    <source>
        <dbReference type="Proteomes" id="UP000238479"/>
    </source>
</evidence>
<comment type="caution">
    <text evidence="1">The sequence shown here is derived from an EMBL/GenBank/DDBJ whole genome shotgun (WGS) entry which is preliminary data.</text>
</comment>
<proteinExistence type="predicted"/>
<dbReference type="EMBL" id="PDCK01000043">
    <property type="protein sequence ID" value="PRQ34665.1"/>
    <property type="molecule type" value="Genomic_DNA"/>
</dbReference>
<gene>
    <name evidence="1" type="ORF">RchiOBHm_Chr5g0071601</name>
</gene>
<evidence type="ECO:0000313" key="1">
    <source>
        <dbReference type="EMBL" id="PRQ34665.1"/>
    </source>
</evidence>
<organism evidence="1 2">
    <name type="scientific">Rosa chinensis</name>
    <name type="common">China rose</name>
    <dbReference type="NCBI Taxonomy" id="74649"/>
    <lineage>
        <taxon>Eukaryota</taxon>
        <taxon>Viridiplantae</taxon>
        <taxon>Streptophyta</taxon>
        <taxon>Embryophyta</taxon>
        <taxon>Tracheophyta</taxon>
        <taxon>Spermatophyta</taxon>
        <taxon>Magnoliopsida</taxon>
        <taxon>eudicotyledons</taxon>
        <taxon>Gunneridae</taxon>
        <taxon>Pentapetalae</taxon>
        <taxon>rosids</taxon>
        <taxon>fabids</taxon>
        <taxon>Rosales</taxon>
        <taxon>Rosaceae</taxon>
        <taxon>Rosoideae</taxon>
        <taxon>Rosoideae incertae sedis</taxon>
        <taxon>Rosa</taxon>
    </lineage>
</organism>